<reference evidence="2 3" key="1">
    <citation type="journal article" date="2018" name="Sci. Rep.">
        <title>Raphidocelis subcapitata (=Pseudokirchneriella subcapitata) provides an insight into genome evolution and environmental adaptations in the Sphaeropleales.</title>
        <authorList>
            <person name="Suzuki S."/>
            <person name="Yamaguchi H."/>
            <person name="Nakajima N."/>
            <person name="Kawachi M."/>
        </authorList>
    </citation>
    <scope>NUCLEOTIDE SEQUENCE [LARGE SCALE GENOMIC DNA]</scope>
    <source>
        <strain evidence="2 3">NIES-35</strain>
    </source>
</reference>
<sequence length="496" mass="49139">MPPKRSGSKKAAPSRTASGKGPSGVGGGAGDAGGNAGGASNPAGAAPAKAPAATPAFSGGARVSTTDPGLGTKPASPVEQPAAADPEPGPAPALEPAPAPKAEPKPAPAPAAEPAAEPAAPKAKPAPEAPEEGVGEAGEAGNGAAAAEAAGREEAAAAPAAVAPKAERVPSPVKAQPVREAVPQVAREPTGPKPKQPEAKEERRQPGQPSTEAAGAPISASKKHAEGSPRDLLNLITAYIKTAAPSGDAAADAAAAAPCPAPRRAVPLAAELLPPAPQLPDAALRALSAFRALYVTEAAGEAGREALLRGSYAPGATFEDNLMRVVGPDDIGVQFYALSRLCRRVELEIVSVQTIPAGDVAGGPASWTASALDALLRAAGAAGAAAWALVAGGAPADGGAAAATGKGGEVLGLRIVNVQRYYLPSLLRNFLTSAFLPEHLDLWVTSDLLVTGGTGDGAGTVLEHHDSWLNAPKLPWALRRAVGLGSSVAMRTLLRW</sequence>
<dbReference type="InParanoid" id="A0A2V0PQQ7"/>
<evidence type="ECO:0000313" key="2">
    <source>
        <dbReference type="EMBL" id="GBG00534.1"/>
    </source>
</evidence>
<accession>A0A2V0PQQ7</accession>
<feature type="compositionally biased region" description="Low complexity" evidence="1">
    <location>
        <begin position="38"/>
        <end position="59"/>
    </location>
</feature>
<feature type="compositionally biased region" description="Gly residues" evidence="1">
    <location>
        <begin position="21"/>
        <end position="37"/>
    </location>
</feature>
<protein>
    <submittedName>
        <fullName evidence="2">Uncharacterized protein</fullName>
    </submittedName>
</protein>
<feature type="compositionally biased region" description="Basic and acidic residues" evidence="1">
    <location>
        <begin position="195"/>
        <end position="205"/>
    </location>
</feature>
<proteinExistence type="predicted"/>
<feature type="compositionally biased region" description="Low complexity" evidence="1">
    <location>
        <begin position="112"/>
        <end position="123"/>
    </location>
</feature>
<dbReference type="EMBL" id="BDRX01000242">
    <property type="protein sequence ID" value="GBG00534.1"/>
    <property type="molecule type" value="Genomic_DNA"/>
</dbReference>
<keyword evidence="3" id="KW-1185">Reference proteome</keyword>
<feature type="region of interest" description="Disordered" evidence="1">
    <location>
        <begin position="1"/>
        <end position="227"/>
    </location>
</feature>
<dbReference type="AlphaFoldDB" id="A0A2V0PQQ7"/>
<evidence type="ECO:0000256" key="1">
    <source>
        <dbReference type="SAM" id="MobiDB-lite"/>
    </source>
</evidence>
<evidence type="ECO:0000313" key="3">
    <source>
        <dbReference type="Proteomes" id="UP000247498"/>
    </source>
</evidence>
<name>A0A2V0PQQ7_9CHLO</name>
<dbReference type="OrthoDB" id="10677346at2759"/>
<feature type="compositionally biased region" description="Pro residues" evidence="1">
    <location>
        <begin position="87"/>
        <end position="111"/>
    </location>
</feature>
<gene>
    <name evidence="2" type="ORF">Rsub_13292</name>
</gene>
<comment type="caution">
    <text evidence="2">The sequence shown here is derived from an EMBL/GenBank/DDBJ whole genome shotgun (WGS) entry which is preliminary data.</text>
</comment>
<dbReference type="Proteomes" id="UP000247498">
    <property type="component" value="Unassembled WGS sequence"/>
</dbReference>
<organism evidence="2 3">
    <name type="scientific">Raphidocelis subcapitata</name>
    <dbReference type="NCBI Taxonomy" id="307507"/>
    <lineage>
        <taxon>Eukaryota</taxon>
        <taxon>Viridiplantae</taxon>
        <taxon>Chlorophyta</taxon>
        <taxon>core chlorophytes</taxon>
        <taxon>Chlorophyceae</taxon>
        <taxon>CS clade</taxon>
        <taxon>Sphaeropleales</taxon>
        <taxon>Selenastraceae</taxon>
        <taxon>Raphidocelis</taxon>
    </lineage>
</organism>